<proteinExistence type="predicted"/>
<accession>A0A0F9D9Q5</accession>
<protein>
    <submittedName>
        <fullName evidence="1">Uncharacterized protein</fullName>
    </submittedName>
</protein>
<reference evidence="1" key="1">
    <citation type="journal article" date="2015" name="Nature">
        <title>Complex archaea that bridge the gap between prokaryotes and eukaryotes.</title>
        <authorList>
            <person name="Spang A."/>
            <person name="Saw J.H."/>
            <person name="Jorgensen S.L."/>
            <person name="Zaremba-Niedzwiedzka K."/>
            <person name="Martijn J."/>
            <person name="Lind A.E."/>
            <person name="van Eijk R."/>
            <person name="Schleper C."/>
            <person name="Guy L."/>
            <person name="Ettema T.J."/>
        </authorList>
    </citation>
    <scope>NUCLEOTIDE SEQUENCE</scope>
</reference>
<gene>
    <name evidence="1" type="ORF">LCGC14_2514720</name>
</gene>
<dbReference type="EMBL" id="LAZR01040423">
    <property type="protein sequence ID" value="KKL14531.1"/>
    <property type="molecule type" value="Genomic_DNA"/>
</dbReference>
<comment type="caution">
    <text evidence="1">The sequence shown here is derived from an EMBL/GenBank/DDBJ whole genome shotgun (WGS) entry which is preliminary data.</text>
</comment>
<evidence type="ECO:0000313" key="1">
    <source>
        <dbReference type="EMBL" id="KKL14531.1"/>
    </source>
</evidence>
<name>A0A0F9D9Q5_9ZZZZ</name>
<organism evidence="1">
    <name type="scientific">marine sediment metagenome</name>
    <dbReference type="NCBI Taxonomy" id="412755"/>
    <lineage>
        <taxon>unclassified sequences</taxon>
        <taxon>metagenomes</taxon>
        <taxon>ecological metagenomes</taxon>
    </lineage>
</organism>
<sequence length="92" mass="10755">MKRQIKFEIMFEDKDTATNNLIIKAVSKYFKEFSIIKQTGFWDGKRENSQNTIIIAYPGERDIIQRLAEQIKSIGRQECVLVSETDIKTKLI</sequence>
<dbReference type="AlphaFoldDB" id="A0A0F9D9Q5"/>